<protein>
    <recommendedName>
        <fullName evidence="4">Tip attachment protein J domain-containing protein</fullName>
    </recommendedName>
</protein>
<evidence type="ECO:0008006" key="4">
    <source>
        <dbReference type="Google" id="ProtNLM"/>
    </source>
</evidence>
<reference evidence="2 3" key="1">
    <citation type="submission" date="2023-12" db="EMBL/GenBank/DDBJ databases">
        <title>Gut-associated functions are favored during microbiome assembly across C. elegans life.</title>
        <authorList>
            <person name="Zimmermann J."/>
        </authorList>
    </citation>
    <scope>NUCLEOTIDE SEQUENCE [LARGE SCALE GENOMIC DNA]</scope>
    <source>
        <strain evidence="2 3">JUb134</strain>
    </source>
</reference>
<feature type="region of interest" description="Disordered" evidence="1">
    <location>
        <begin position="2509"/>
        <end position="2532"/>
    </location>
</feature>
<dbReference type="RefSeq" id="WP_132882257.1">
    <property type="nucleotide sequence ID" value="NZ_JBBGZA010000001.1"/>
</dbReference>
<proteinExistence type="predicted"/>
<evidence type="ECO:0000313" key="2">
    <source>
        <dbReference type="EMBL" id="MEJ5095494.1"/>
    </source>
</evidence>
<sequence>MAKALKIAAIGLGALALAATGVGAVALGGLAGTLTIAGVSTSTLLLTASGLSMASSLLQKGPKVPASQTERLTASIDPRAFRKSVLGQTAMPIDVRYEEWSGKDQDYCDWIVAHASHAIDGLEEIWFDTELAWSATTGVTSKFRNYFWLSNVVLEGSPANAFSFGSGKWNGSTRLTGCAYSRFRFKVTGNSKKAESPFSGGIPSRITVIGRGAKLYDPRRDSTVPGGNGPMRADDQSTWRYRADDGAVIGENLPLQILRVLLGWRIRNPVTGEMRLATGSGIPARRIDLQSFIVAANLADELVNRSAGGQEPRFHGAAVVSEGDDPKTTLDLLCAACCGRFRDTGGKLALSIAHNDLADAAIDDGLSDDDVVGAFTWDPDPALDATPNVVRGRYVDASTSSLYQLIDYPEVRIASADGMDRILTLDLGAVESASQAQRIAKQTLQRRQYLREFTAPFDIRAWKYPVGSVVPFTFAPLGFKRVLFRVAAQELGQGGTCVMTLSAEHASIYNWDRDDAAPVQAAEAIVYDGSKNPLILAINDAANTAIWEAVADPNGTKPEDNATVGAPVGTPVGGVPAEELVTRVTDVQQKVAEIDRAITDDTEGTKAARDAAEAARDAAALAQSNSEKAAADAADAKTAAQGASTLALGYAKTASDSASAAVTAKGAAETAKGAAEAAKTAAETAKGQAAASASDAQAATRAAAAAQTAAETAQSDAIAQAKAAGGSATTASQQAKNAADSASASSTSATAAASSAKNAGDSATAAAGSASTASTKATEAGQQATAAQTARTGAETAQGKAATSASNAAASETNAAGSASSAASSATVSANSAGAATATVNKAPTLPDRPANREFFGLGATNGSPDTLPALAIGTVVNAAGEGQVLEVARDRVIITPRGWLPTGVGRTFKLTARFRTTVDATGSNGCYIGFVRHSAGGGYDGTTAWALRTGIGDKVSAGWVEYTQTVTSADLGSAAYFRPIIALNSAGTANSGATMQLAVLRIEDVTSQAAAEKSATAAATSASTAATSANDAGQKASAAQTAQTAAETARSQAQTYASNASSSASDAATSAGTASMQAGVASTSANAALASAASTFPIGFGDDGSYWTGDSSFAPTPLNQNWQFVTAEGKGRVAQYTGSWYLAPKGVMPIAAGRSYRQAIELRYLSSSPSGTARVSWLVYDAAGALLGELLSSQFVMDLDAWRTIVRTISAEDLVAAYPGAAYVRPVARRFSQAPTVQVASFAFQDATAQLAAETAATAAAGSASTATTKATEAGQSASAAQTSAVNAASSATSADDRATAAANSATAAATSASTAGTKADAAGQSASAAQSSAVTAGSAATTAGDKASAAANSATAAAGSASNAATSANAAGTSASAADSAKTAAETARGQAQTYATNASNSASGAAGSASTATTQAGVATTASGTAIAAAVALLPDSTADETMFTNGGTGAPAAQATITTASYAAKVNDPVFGPAISITGGSRLISHKGVVPCIPGRKYELSIRQRVSNFVAAFTARYNVSALLGDYSAAPGSRTQIIGFPGTTSSDPQTLTTIVNCDDYPDAKWLRISFLANRLASSDTVTVIANIAIKDVTAREAAASSASAAAGSASTATSKADAAGQSASAASASATSAATSAGNASTSATNASSAASDAAGSKNSAATSAGAAAQSATAAGEKAAAAADSASSAATSASAAGTSASSASSAKTAAETAAGNAKTYQDNAATSATTATGAANTATSQAGVASTSAAAAVAGAAATLPKAFVDDGKYWTGSSSFAPTDLPASWQFVNLASKGRVAQFQGSWRISPKGFLPVIAGRTYRATMDMRYLATAEGGLVRPGWCVYDGTGALLTETTQNQFSRSADDAWVSYARSVSCDDLLASYPTAAYVRPYMRRFGGSPIVQIASYAFEDATAELSAAGSASAAATSANTASTKASEAAQSATAASTSKTAAETAQGRAEAAQSSAASSASGAAGSANAASTSASTAATHAGNAKGSADSAAASASTATSQASIASDRAAAAQSSATLSAQYGVRGGNFAVNSEWLNNSAGWVDYTTGNPNISSIGFNTQAEWFIPGQTVKSVQQTGRTSGDSVWGSWGAAIPVYEGEWFQFYMELGAHRCPVEVLVEWFGVDGDIKGVTYSDRTTSTIWGGRLPSGYAKIGVKAVKAPPGAATARLQIRKFNTFANETDSWLFLWRAYFGQAREGQTEWNAYQPGSTRDITASQIASVSQQASAIATLEGKTAAYLQNTVQAGTSAARLTMYAESSPGVRASAIELAADAIYLGNARALEVRDGQVRVNGKLSANDIDAGSLRSVNGVTTFDLTSGRVTFNNGSVMKVSGTGFGSNNQFIEWFGPVQSSLANCTEANATFYLKTDGSAYFGGSLSAGVRKNAVQTSGSRVSTGQIESGGRPRKVVVSYSYTRQAQQNSVQTAGTGSSSAVVRLLRGTTEIGRFTATGSWRRSSYGGQANPATYEESLGGSLTVTDSSGGTQVEYVAELVSTSFGPGPSGSPTQDGIGQNLSIVETEE</sequence>
<comment type="caution">
    <text evidence="2">The sequence shown here is derived from an EMBL/GenBank/DDBJ whole genome shotgun (WGS) entry which is preliminary data.</text>
</comment>
<accession>A0ABU8Q7M3</accession>
<evidence type="ECO:0000313" key="3">
    <source>
        <dbReference type="Proteomes" id="UP001380365"/>
    </source>
</evidence>
<feature type="region of interest" description="Disordered" evidence="1">
    <location>
        <begin position="771"/>
        <end position="805"/>
    </location>
</feature>
<keyword evidence="3" id="KW-1185">Reference proteome</keyword>
<dbReference type="EMBL" id="JBBGZA010000001">
    <property type="protein sequence ID" value="MEJ5095494.1"/>
    <property type="molecule type" value="Genomic_DNA"/>
</dbReference>
<feature type="compositionally biased region" description="Polar residues" evidence="1">
    <location>
        <begin position="2517"/>
        <end position="2532"/>
    </location>
</feature>
<name>A0ABU8Q7M3_9SPHN</name>
<organism evidence="2 3">
    <name type="scientific">Sphingomonas molluscorum</name>
    <dbReference type="NCBI Taxonomy" id="418184"/>
    <lineage>
        <taxon>Bacteria</taxon>
        <taxon>Pseudomonadati</taxon>
        <taxon>Pseudomonadota</taxon>
        <taxon>Alphaproteobacteria</taxon>
        <taxon>Sphingomonadales</taxon>
        <taxon>Sphingomonadaceae</taxon>
        <taxon>Sphingomonas</taxon>
    </lineage>
</organism>
<feature type="region of interest" description="Disordered" evidence="1">
    <location>
        <begin position="1944"/>
        <end position="1967"/>
    </location>
</feature>
<evidence type="ECO:0000256" key="1">
    <source>
        <dbReference type="SAM" id="MobiDB-lite"/>
    </source>
</evidence>
<gene>
    <name evidence="2" type="ORF">WH159_13215</name>
</gene>
<dbReference type="Proteomes" id="UP001380365">
    <property type="component" value="Unassembled WGS sequence"/>
</dbReference>